<keyword evidence="1" id="KW-0808">Transferase</keyword>
<evidence type="ECO:0000313" key="1">
    <source>
        <dbReference type="EMBL" id="KAK8221837.1"/>
    </source>
</evidence>
<protein>
    <submittedName>
        <fullName evidence="1">E3 ubiquitin-protein ligase hrd1</fullName>
        <ecNumber evidence="1">2.3.2.27</ecNumber>
    </submittedName>
</protein>
<gene>
    <name evidence="1" type="primary">HRD1</name>
    <name evidence="1" type="ORF">M8818_000002</name>
</gene>
<dbReference type="Proteomes" id="UP001320706">
    <property type="component" value="Unassembled WGS sequence"/>
</dbReference>
<organism evidence="1 2">
    <name type="scientific">Zalaria obscura</name>
    <dbReference type="NCBI Taxonomy" id="2024903"/>
    <lineage>
        <taxon>Eukaryota</taxon>
        <taxon>Fungi</taxon>
        <taxon>Dikarya</taxon>
        <taxon>Ascomycota</taxon>
        <taxon>Pezizomycotina</taxon>
        <taxon>Dothideomycetes</taxon>
        <taxon>Dothideomycetidae</taxon>
        <taxon>Dothideales</taxon>
        <taxon>Zalariaceae</taxon>
        <taxon>Zalaria</taxon>
    </lineage>
</organism>
<reference evidence="1" key="1">
    <citation type="submission" date="2024-02" db="EMBL/GenBank/DDBJ databases">
        <title>Metagenome Assembled Genome of Zalaria obscura JY119.</title>
        <authorList>
            <person name="Vighnesh L."/>
            <person name="Jagadeeshwari U."/>
            <person name="Venkata Ramana C."/>
            <person name="Sasikala C."/>
        </authorList>
    </citation>
    <scope>NUCLEOTIDE SEQUENCE</scope>
    <source>
        <strain evidence="1">JY119</strain>
    </source>
</reference>
<accession>A0ACC3SPX8</accession>
<sequence length="797" mass="87140">MRLGAYAGTSAIAAAGALLKAFHQRPNFYSATVYLSQSNACILILTNWALVCACTFMYGLQRLFYGPLRPIEVEQLSEKAWYAVLDTLLAMPALRDDVGLWMIAIFVLLLAGKVWSWIAEGRVDILEQQPPANPRLFHARLASSLLFSMAFDASMFYFCVQSVLDHPGPGMMLIFTFEFAILTIFSIFTTSRYILTLCETRIISLQTKAKIEERKAEIRTERERLEQEAQSSGTAMPTLPSEEDIDENEIDVPGWEEKRRWLFGLEILTDFIKIIVYTVFFTISLAFIGLPMHIMRDVYLTFVSLSKRLSDYAAYRKATKDMETRYQDATAEDLSNDNTCIVCREAMVPWEATNATDAGRTSRTLREQQRAKKLPCGHILHLRCLKAWLERQQACPTCRRPVVGNNQSNAAARPGIPGAPAANALGAPNQQPGGAPGAHGAPAQRQQPQNRLRTLNLGPLRIAFYNGPANQLPDALRGNQRTRTTAEDASGAAHRAIEAINTQRQLREIEESLVREAQMLNLEQSQYATVRALEAELRRLRALHARQQLGFGSNQGGDAGPVPGPGVQFQQGLHNPMVAQQLQPLQPQPLPTFGHGHPQAFQPQAGQMPLANGGVDLPAGLTLPEGWSLMPLQRIGGPAPSVSSQNVPHPTGTPTPAPTQFDGASTVPTHPATNVPLPEPTPTQQPAAAQQEPSQTLNGQTEPSTESQEQPTVSLNAVENEIAPHSTGPAAWGATDWNFDAPDTSAPSSEAQGDSAEGKSDLQIHSNGHAPEGSGEEKRDKGKGRAVQVEEVEDSQE</sequence>
<evidence type="ECO:0000313" key="2">
    <source>
        <dbReference type="Proteomes" id="UP001320706"/>
    </source>
</evidence>
<name>A0ACC3SPX8_9PEZI</name>
<comment type="caution">
    <text evidence="1">The sequence shown here is derived from an EMBL/GenBank/DDBJ whole genome shotgun (WGS) entry which is preliminary data.</text>
</comment>
<dbReference type="EMBL" id="JAMKPW020000001">
    <property type="protein sequence ID" value="KAK8221837.1"/>
    <property type="molecule type" value="Genomic_DNA"/>
</dbReference>
<keyword evidence="1" id="KW-0012">Acyltransferase</keyword>
<keyword evidence="2" id="KW-1185">Reference proteome</keyword>
<proteinExistence type="predicted"/>
<dbReference type="EC" id="2.3.2.27" evidence="1"/>